<feature type="domain" description="Autotransporter" evidence="6">
    <location>
        <begin position="759"/>
        <end position="1012"/>
    </location>
</feature>
<accession>A0A4S2P5Z2</accession>
<evidence type="ECO:0000313" key="7">
    <source>
        <dbReference type="EMBL" id="THA15499.1"/>
    </source>
</evidence>
<dbReference type="PANTHER" id="PTHR12338:SF5">
    <property type="entry name" value="ANTIGEN 43-RELATED"/>
    <property type="match status" value="1"/>
</dbReference>
<dbReference type="InterPro" id="IPR005546">
    <property type="entry name" value="Autotransporte_beta"/>
</dbReference>
<feature type="signal peptide" evidence="5">
    <location>
        <begin position="1"/>
        <end position="27"/>
    </location>
</feature>
<comment type="subcellular location">
    <subcellularLocation>
        <location evidence="1">Secreted</location>
    </subcellularLocation>
</comment>
<dbReference type="EMBL" id="QXNG01000049">
    <property type="protein sequence ID" value="THA15499.1"/>
    <property type="molecule type" value="Genomic_DNA"/>
</dbReference>
<evidence type="ECO:0000313" key="8">
    <source>
        <dbReference type="Proteomes" id="UP000310576"/>
    </source>
</evidence>
<sequence>MIQPSFQLSKVAVCLSLFSLFTSDILAEVDVNQTDPLIREQSESWFQQLDRNLPPYPQAGSVVAELDRRESLNRQRLGTARQDLAREDANQHKEHVAMLMRTAALQDFATTIDNQHYYKLSGDLRNLVRRAGYVFDPNKGRFRSYDFILKDKYRRGRPYQVLDEQGEYKPNYVKIKGSSYPSGHTSNGFGEAVLASIIFPERGKEIFARALQYGESRTVLGAHFPTDTIASRFSQYFYKAQLLNNDDIVSHLVQFAKGVREPFDAICQETQAILRNCLDTLDSPLASQYELENHNIGYYGQIFPNRAAQVVLPENLPDTAGALLRLRFPYLNDNARRQILAADAYPSHSLASLGDFSNTGNNWGLINLPASYDGPSYFYEDFATLAEPEYHLDLGDFSRYDRWTKAIQGEGRLIMNHMGTVDLMGHNRFAGIVINQGIVRLAGEHRLAGESRISENGRLVIAETTPALGQLSGNGTVIFEPRDAFSILTLDNLSGQLSFVVNSDLANQKSDKIVVKGEDSGDFGLIVADSGNEPQAENGKVTLVETQTGTARFRLKDREYVDAGAFRYRLHKEGNDWVLSNRKDEQMVAPTKPNEIERVRGDVSEPKGDDQPSELPIVSANNPPKDHTMDSDNLANQLTEVSVVSGISPDNPSKANVVNAEGVMTPPTEALMKSDISTDNSPKDNKIGLSNFTHQPIETANSSISSVNMPPTVPQLPQITGGLKELAASTNSHISLRQAQLLHLEQSLSGIHQRLGELKQGGRSNVWVRNLNSRNRLGEMQVASDSRTSGFRQDYHALQVGADTAFNDTFRLGAFVGTAHSEIDFKGDYGSGKVNSQTAGLYGMFQFDNGVYIDQITKYERLTSQGQATEKRRYHSYTLSSEVGKVHTLGQGWTVTPQLQLAWSSLSAKANEDRLSALYARVGVRLAKILDLNGWTLQPYAEVSGMTTKNRHSQVRVNQYAFDIAATRGRIESVLGINALAGNHRLGVEAKTTRGKHFDQPLAVQVNYRYSW</sequence>
<evidence type="ECO:0000259" key="6">
    <source>
        <dbReference type="PROSITE" id="PS51208"/>
    </source>
</evidence>
<evidence type="ECO:0000256" key="5">
    <source>
        <dbReference type="SAM" id="SignalP"/>
    </source>
</evidence>
<dbReference type="Proteomes" id="UP000310576">
    <property type="component" value="Unassembled WGS sequence"/>
</dbReference>
<dbReference type="InterPro" id="IPR036938">
    <property type="entry name" value="PAP2/HPO_sf"/>
</dbReference>
<name>A0A4S2P5Z2_9PAST</name>
<dbReference type="SUPFAM" id="SSF51126">
    <property type="entry name" value="Pectin lyase-like"/>
    <property type="match status" value="1"/>
</dbReference>
<gene>
    <name evidence="7" type="ORF">D3M76_05130</name>
</gene>
<dbReference type="AlphaFoldDB" id="A0A4S2P5Z2"/>
<dbReference type="InterPro" id="IPR000326">
    <property type="entry name" value="PAP2/HPO"/>
</dbReference>
<evidence type="ECO:0000256" key="1">
    <source>
        <dbReference type="ARBA" id="ARBA00004613"/>
    </source>
</evidence>
<dbReference type="PROSITE" id="PS51208">
    <property type="entry name" value="AUTOTRANSPORTER"/>
    <property type="match status" value="1"/>
</dbReference>
<organism evidence="7 8">
    <name type="scientific">Rodentibacter pneumotropicus</name>
    <dbReference type="NCBI Taxonomy" id="758"/>
    <lineage>
        <taxon>Bacteria</taxon>
        <taxon>Pseudomonadati</taxon>
        <taxon>Pseudomonadota</taxon>
        <taxon>Gammaproteobacteria</taxon>
        <taxon>Pasteurellales</taxon>
        <taxon>Pasteurellaceae</taxon>
        <taxon>Rodentibacter</taxon>
    </lineage>
</organism>
<dbReference type="SUPFAM" id="SSF103515">
    <property type="entry name" value="Autotransporter"/>
    <property type="match status" value="1"/>
</dbReference>
<comment type="caution">
    <text evidence="7">The sequence shown here is derived from an EMBL/GenBank/DDBJ whole genome shotgun (WGS) entry which is preliminary data.</text>
</comment>
<feature type="compositionally biased region" description="Basic and acidic residues" evidence="4">
    <location>
        <begin position="601"/>
        <end position="610"/>
    </location>
</feature>
<feature type="region of interest" description="Disordered" evidence="4">
    <location>
        <begin position="601"/>
        <end position="623"/>
    </location>
</feature>
<dbReference type="InterPro" id="IPR050909">
    <property type="entry name" value="Bact_Autotransporter_VF"/>
</dbReference>
<dbReference type="Pfam" id="PF01569">
    <property type="entry name" value="PAP2"/>
    <property type="match status" value="1"/>
</dbReference>
<dbReference type="SMART" id="SM00869">
    <property type="entry name" value="Autotransporter"/>
    <property type="match status" value="1"/>
</dbReference>
<dbReference type="RefSeq" id="WP_136125313.1">
    <property type="nucleotide sequence ID" value="NZ_CAJUGY010000002.1"/>
</dbReference>
<reference evidence="7 8" key="1">
    <citation type="journal article" date="2019" name="Vet. Microbiol.">
        <title>Development of multi locus sequence typing (MLST) of Rodentibacter pneumotropicus.</title>
        <authorList>
            <person name="Adhikary S."/>
            <person name="Bisgaard M."/>
            <person name="Boot R."/>
            <person name="Benga L."/>
            <person name="Nicklas W."/>
            <person name="Christensen H."/>
        </authorList>
    </citation>
    <scope>NUCLEOTIDE SEQUENCE [LARGE SCALE GENOMIC DNA]</scope>
    <source>
        <strain evidence="7 8">1596_07</strain>
    </source>
</reference>
<dbReference type="GO" id="GO:0005576">
    <property type="term" value="C:extracellular region"/>
    <property type="evidence" value="ECO:0007669"/>
    <property type="project" value="UniProtKB-SubCell"/>
</dbReference>
<dbReference type="InterPro" id="IPR012332">
    <property type="entry name" value="Autotransporter_pectin_lyase_C"/>
</dbReference>
<evidence type="ECO:0000256" key="2">
    <source>
        <dbReference type="ARBA" id="ARBA00022525"/>
    </source>
</evidence>
<dbReference type="InterPro" id="IPR004899">
    <property type="entry name" value="Pertactin_central"/>
</dbReference>
<dbReference type="Gene3D" id="2.40.128.130">
    <property type="entry name" value="Autotransporter beta-domain"/>
    <property type="match status" value="1"/>
</dbReference>
<dbReference type="Pfam" id="PF03212">
    <property type="entry name" value="Pertactin"/>
    <property type="match status" value="1"/>
</dbReference>
<dbReference type="InterPro" id="IPR006315">
    <property type="entry name" value="OM_autotransptr_brl_dom"/>
</dbReference>
<dbReference type="SUPFAM" id="SSF48317">
    <property type="entry name" value="Acid phosphatase/Vanadium-dependent haloperoxidase"/>
    <property type="match status" value="1"/>
</dbReference>
<dbReference type="PANTHER" id="PTHR12338">
    <property type="entry name" value="AUTOTRANSPORTER"/>
    <property type="match status" value="1"/>
</dbReference>
<evidence type="ECO:0000256" key="3">
    <source>
        <dbReference type="ARBA" id="ARBA00022729"/>
    </source>
</evidence>
<protein>
    <submittedName>
        <fullName evidence="7">Autotransporter outer membrane beta-barrel domain-containing protein</fullName>
    </submittedName>
</protein>
<dbReference type="GO" id="GO:0019867">
    <property type="term" value="C:outer membrane"/>
    <property type="evidence" value="ECO:0007669"/>
    <property type="project" value="InterPro"/>
</dbReference>
<keyword evidence="3 5" id="KW-0732">Signal</keyword>
<dbReference type="InterPro" id="IPR036709">
    <property type="entry name" value="Autotransporte_beta_dom_sf"/>
</dbReference>
<feature type="chain" id="PRO_5030099990" evidence="5">
    <location>
        <begin position="28"/>
        <end position="1012"/>
    </location>
</feature>
<dbReference type="Gene3D" id="1.20.144.10">
    <property type="entry name" value="Phosphatidic acid phosphatase type 2/haloperoxidase"/>
    <property type="match status" value="1"/>
</dbReference>
<evidence type="ECO:0000256" key="4">
    <source>
        <dbReference type="SAM" id="MobiDB-lite"/>
    </source>
</evidence>
<dbReference type="Pfam" id="PF03797">
    <property type="entry name" value="Autotransporter"/>
    <property type="match status" value="1"/>
</dbReference>
<dbReference type="InterPro" id="IPR011050">
    <property type="entry name" value="Pectin_lyase_fold/virulence"/>
</dbReference>
<dbReference type="NCBIfam" id="TIGR01414">
    <property type="entry name" value="autotrans_barl"/>
    <property type="match status" value="1"/>
</dbReference>
<proteinExistence type="predicted"/>
<dbReference type="SMART" id="SM00014">
    <property type="entry name" value="acidPPc"/>
    <property type="match status" value="1"/>
</dbReference>
<keyword evidence="2" id="KW-0964">Secreted</keyword>
<dbReference type="Gene3D" id="2.160.20.20">
    <property type="match status" value="1"/>
</dbReference>